<reference evidence="12 13" key="2">
    <citation type="submission" date="2017-08" db="EMBL/GenBank/DDBJ databases">
        <title>WGS of novel Burkholderia cepaca complex species.</title>
        <authorList>
            <person name="Lipuma J."/>
            <person name="Spilker T."/>
        </authorList>
    </citation>
    <scope>NUCLEOTIDE SEQUENCE [LARGE SCALE GENOMIC DNA]</scope>
    <source>
        <strain evidence="12 13">AU17325</strain>
    </source>
</reference>
<evidence type="ECO:0000256" key="3">
    <source>
        <dbReference type="ARBA" id="ARBA00022448"/>
    </source>
</evidence>
<feature type="domain" description="Porin" evidence="11">
    <location>
        <begin position="9"/>
        <end position="323"/>
    </location>
</feature>
<dbReference type="PANTHER" id="PTHR34501:SF9">
    <property type="entry name" value="MAJOR OUTER MEMBRANE PROTEIN P.IA"/>
    <property type="match status" value="1"/>
</dbReference>
<evidence type="ECO:0000256" key="5">
    <source>
        <dbReference type="ARBA" id="ARBA00022692"/>
    </source>
</evidence>
<dbReference type="Proteomes" id="UP000214600">
    <property type="component" value="Unassembled WGS sequence"/>
</dbReference>
<name>A0A228HT84_9BURK</name>
<comment type="caution">
    <text evidence="12">The sequence shown here is derived from an EMBL/GenBank/DDBJ whole genome shotgun (WGS) entry which is preliminary data.</text>
</comment>
<dbReference type="SUPFAM" id="SSF56935">
    <property type="entry name" value="Porins"/>
    <property type="match status" value="1"/>
</dbReference>
<keyword evidence="8" id="KW-0626">Porin</keyword>
<dbReference type="PANTHER" id="PTHR34501">
    <property type="entry name" value="PROTEIN YDDL-RELATED"/>
    <property type="match status" value="1"/>
</dbReference>
<evidence type="ECO:0000256" key="9">
    <source>
        <dbReference type="ARBA" id="ARBA00023136"/>
    </source>
</evidence>
<evidence type="ECO:0000256" key="2">
    <source>
        <dbReference type="ARBA" id="ARBA00011233"/>
    </source>
</evidence>
<keyword evidence="5" id="KW-0812">Transmembrane</keyword>
<dbReference type="InterPro" id="IPR033900">
    <property type="entry name" value="Gram_neg_porin_domain"/>
</dbReference>
<accession>A0A228HT84</accession>
<keyword evidence="3" id="KW-0813">Transport</keyword>
<evidence type="ECO:0000256" key="8">
    <source>
        <dbReference type="ARBA" id="ARBA00023114"/>
    </source>
</evidence>
<evidence type="ECO:0000313" key="13">
    <source>
        <dbReference type="Proteomes" id="UP000214600"/>
    </source>
</evidence>
<keyword evidence="9" id="KW-0472">Membrane</keyword>
<keyword evidence="10" id="KW-0998">Cell outer membrane</keyword>
<evidence type="ECO:0000313" key="12">
    <source>
        <dbReference type="EMBL" id="OXI33403.1"/>
    </source>
</evidence>
<dbReference type="EMBL" id="NKFA01000035">
    <property type="protein sequence ID" value="OXI33403.1"/>
    <property type="molecule type" value="Genomic_DNA"/>
</dbReference>
<comment type="subunit">
    <text evidence="2">Homotrimer.</text>
</comment>
<comment type="subcellular location">
    <subcellularLocation>
        <location evidence="1">Cell outer membrane</location>
        <topology evidence="1">Multi-pass membrane protein</topology>
    </subcellularLocation>
</comment>
<dbReference type="AlphaFoldDB" id="A0A228HT84"/>
<evidence type="ECO:0000256" key="1">
    <source>
        <dbReference type="ARBA" id="ARBA00004571"/>
    </source>
</evidence>
<protein>
    <submittedName>
        <fullName evidence="12">Porin</fullName>
    </submittedName>
</protein>
<proteinExistence type="predicted"/>
<keyword evidence="4" id="KW-1134">Transmembrane beta strand</keyword>
<organism evidence="12 13">
    <name type="scientific">Burkholderia aenigmatica</name>
    <dbReference type="NCBI Taxonomy" id="2015348"/>
    <lineage>
        <taxon>Bacteria</taxon>
        <taxon>Pseudomonadati</taxon>
        <taxon>Pseudomonadota</taxon>
        <taxon>Betaproteobacteria</taxon>
        <taxon>Burkholderiales</taxon>
        <taxon>Burkholderiaceae</taxon>
        <taxon>Burkholderia</taxon>
        <taxon>Burkholderia cepacia complex</taxon>
    </lineage>
</organism>
<keyword evidence="7" id="KW-0406">Ion transport</keyword>
<dbReference type="Gene3D" id="2.40.160.10">
    <property type="entry name" value="Porin"/>
    <property type="match status" value="1"/>
</dbReference>
<dbReference type="GO" id="GO:0009279">
    <property type="term" value="C:cell outer membrane"/>
    <property type="evidence" value="ECO:0007669"/>
    <property type="project" value="UniProtKB-SubCell"/>
</dbReference>
<evidence type="ECO:0000256" key="10">
    <source>
        <dbReference type="ARBA" id="ARBA00023237"/>
    </source>
</evidence>
<dbReference type="GO" id="GO:0015288">
    <property type="term" value="F:porin activity"/>
    <property type="evidence" value="ECO:0007669"/>
    <property type="project" value="UniProtKB-KW"/>
</dbReference>
<keyword evidence="6" id="KW-0732">Signal</keyword>
<dbReference type="Pfam" id="PF13609">
    <property type="entry name" value="Porin_4"/>
    <property type="match status" value="1"/>
</dbReference>
<evidence type="ECO:0000256" key="4">
    <source>
        <dbReference type="ARBA" id="ARBA00022452"/>
    </source>
</evidence>
<evidence type="ECO:0000259" key="11">
    <source>
        <dbReference type="Pfam" id="PF13609"/>
    </source>
</evidence>
<evidence type="ECO:0000256" key="6">
    <source>
        <dbReference type="ARBA" id="ARBA00022729"/>
    </source>
</evidence>
<reference evidence="13" key="1">
    <citation type="submission" date="2017-06" db="EMBL/GenBank/DDBJ databases">
        <authorList>
            <person name="LiPuma J."/>
            <person name="Spilker T."/>
        </authorList>
    </citation>
    <scope>NUCLEOTIDE SEQUENCE [LARGE SCALE GENOMIC DNA]</scope>
    <source>
        <strain evidence="13">AU17325</strain>
    </source>
</reference>
<dbReference type="InterPro" id="IPR023614">
    <property type="entry name" value="Porin_dom_sf"/>
</dbReference>
<dbReference type="GO" id="GO:0006811">
    <property type="term" value="P:monoatomic ion transport"/>
    <property type="evidence" value="ECO:0007669"/>
    <property type="project" value="UniProtKB-KW"/>
</dbReference>
<evidence type="ECO:0000256" key="7">
    <source>
        <dbReference type="ARBA" id="ARBA00023065"/>
    </source>
</evidence>
<dbReference type="GO" id="GO:0046930">
    <property type="term" value="C:pore complex"/>
    <property type="evidence" value="ECO:0007669"/>
    <property type="project" value="UniProtKB-KW"/>
</dbReference>
<dbReference type="CDD" id="cd00342">
    <property type="entry name" value="gram_neg_porins"/>
    <property type="match status" value="1"/>
</dbReference>
<gene>
    <name evidence="12" type="ORF">CFB84_38875</name>
</gene>
<dbReference type="InterPro" id="IPR050298">
    <property type="entry name" value="Gram-neg_bact_OMP"/>
</dbReference>
<dbReference type="OrthoDB" id="6975458at2"/>
<sequence>MEESVRKQAVAVIAMVISGGTYAQSSVTLFGTMGGGVRWTDGVKGGHQIGFDSNSISGNSFGIRGAEDLGAGWRAIFMLQSGFVSGTGGMKSSSTLFSQRAYVGLEGGFGRLMLGRQLNAAEDIGVQLDPNEANGPSLATVPGIVWGGNFFTLDARFNNTIKYVGRIGGFTLRASYSPGGVAGSTLAGTNFAAGTSYQFRTLLLAAAYQKSYNASASQRAETAMGGATWQLGPTRMYLSYSALTVSAATAAGAERRDHIPSVGLVYRVTPTLQFTGATYYDIASNLKNVAGADGRKMTTYAMVEYFLSKRSELYVEFDRNGFSGAYKKDPANVSALNLRPDGRAVTGVSIGMITQF</sequence>